<dbReference type="Pfam" id="PF13648">
    <property type="entry name" value="Lipocalin_4"/>
    <property type="match status" value="1"/>
</dbReference>
<organism evidence="3 4">
    <name type="scientific">Chryseobacterium kwangjuense</name>
    <dbReference type="NCBI Taxonomy" id="267125"/>
    <lineage>
        <taxon>Bacteria</taxon>
        <taxon>Pseudomonadati</taxon>
        <taxon>Bacteroidota</taxon>
        <taxon>Flavobacteriia</taxon>
        <taxon>Flavobacteriales</taxon>
        <taxon>Weeksellaceae</taxon>
        <taxon>Chryseobacterium group</taxon>
        <taxon>Chryseobacterium</taxon>
    </lineage>
</organism>
<dbReference type="InterPro" id="IPR024311">
    <property type="entry name" value="Lipocalin-like"/>
</dbReference>
<accession>A0A135WJN5</accession>
<evidence type="ECO:0000313" key="4">
    <source>
        <dbReference type="Proteomes" id="UP000070513"/>
    </source>
</evidence>
<evidence type="ECO:0000313" key="3">
    <source>
        <dbReference type="EMBL" id="KXH85103.1"/>
    </source>
</evidence>
<feature type="chain" id="PRO_5007468009" description="Lipocalin-like domain-containing protein" evidence="1">
    <location>
        <begin position="19"/>
        <end position="136"/>
    </location>
</feature>
<name>A0A135WJN5_9FLAO</name>
<dbReference type="PROSITE" id="PS51257">
    <property type="entry name" value="PROKAR_LIPOPROTEIN"/>
    <property type="match status" value="1"/>
</dbReference>
<proteinExistence type="predicted"/>
<feature type="domain" description="Lipocalin-like" evidence="2">
    <location>
        <begin position="34"/>
        <end position="117"/>
    </location>
</feature>
<dbReference type="EMBL" id="LPUR01000001">
    <property type="protein sequence ID" value="KXH85103.1"/>
    <property type="molecule type" value="Genomic_DNA"/>
</dbReference>
<dbReference type="OrthoDB" id="1254445at2"/>
<reference evidence="3 4" key="2">
    <citation type="journal article" date="2016" name="Genome Announc.">
        <title>Draft Genome Sequence of a Biocontrol Rhizobacterium, Chryseobacterium kwangjuense Strain KJ1R5, Isolated from Pepper (Capsicum annuum).</title>
        <authorList>
            <person name="Jeong J.J."/>
            <person name="Park H."/>
            <person name="Park B.H."/>
            <person name="Mannaa M."/>
            <person name="Sang M.K."/>
            <person name="Choi I.G."/>
            <person name="Kim K.D."/>
        </authorList>
    </citation>
    <scope>NUCLEOTIDE SEQUENCE [LARGE SCALE GENOMIC DNA]</scope>
    <source>
        <strain evidence="3 4">KJ1R5</strain>
    </source>
</reference>
<comment type="caution">
    <text evidence="3">The sequence shown here is derived from an EMBL/GenBank/DDBJ whole genome shotgun (WGS) entry which is preliminary data.</text>
</comment>
<dbReference type="RefSeq" id="WP_062648600.1">
    <property type="nucleotide sequence ID" value="NZ_LPUR01000001.1"/>
</dbReference>
<reference evidence="4" key="1">
    <citation type="submission" date="2015-12" db="EMBL/GenBank/DDBJ databases">
        <title>Genome sequence of a biocontrol rhizobacterium Chryseobacterium kwangjuense strain KJ1R5 isolated from pepper (Capsicum annuum L.).</title>
        <authorList>
            <person name="Jeong J.-J."/>
            <person name="Park H."/>
            <person name="Mannaa M."/>
            <person name="Sang M.K."/>
            <person name="Choi I.-G."/>
            <person name="Kim K.D."/>
        </authorList>
    </citation>
    <scope>NUCLEOTIDE SEQUENCE [LARGE SCALE GENOMIC DNA]</scope>
    <source>
        <strain evidence="4">KJ1R5</strain>
    </source>
</reference>
<gene>
    <name evidence="3" type="ORF">AU378_04940</name>
</gene>
<keyword evidence="1" id="KW-0732">Signal</keyword>
<sequence>MKRILLIVFALLSVAILAGCDKDEVSEPSAQERILGKWKFISLVTETTKPSQPSQVNTEYGAEGSYFDFRTDGNLYYSFEDDEEAQTETYSIENETVLRIGGEACTIKELTSQKLVFELVIVNPANTRKQTFNLSR</sequence>
<dbReference type="AlphaFoldDB" id="A0A135WJN5"/>
<evidence type="ECO:0000259" key="2">
    <source>
        <dbReference type="Pfam" id="PF13648"/>
    </source>
</evidence>
<dbReference type="Proteomes" id="UP000070513">
    <property type="component" value="Unassembled WGS sequence"/>
</dbReference>
<protein>
    <recommendedName>
        <fullName evidence="2">Lipocalin-like domain-containing protein</fullName>
    </recommendedName>
</protein>
<evidence type="ECO:0000256" key="1">
    <source>
        <dbReference type="SAM" id="SignalP"/>
    </source>
</evidence>
<feature type="signal peptide" evidence="1">
    <location>
        <begin position="1"/>
        <end position="18"/>
    </location>
</feature>